<name>A0A6P2UXA4_BURL3</name>
<reference evidence="1 2" key="1">
    <citation type="submission" date="2019-09" db="EMBL/GenBank/DDBJ databases">
        <authorList>
            <person name="Depoorter E."/>
        </authorList>
    </citation>
    <scope>NUCLEOTIDE SEQUENCE [LARGE SCALE GENOMIC DNA]</scope>
    <source>
        <strain evidence="1">R-39750</strain>
    </source>
</reference>
<evidence type="ECO:0000313" key="2">
    <source>
        <dbReference type="Proteomes" id="UP000494110"/>
    </source>
</evidence>
<evidence type="ECO:0000313" key="1">
    <source>
        <dbReference type="EMBL" id="VWC79932.1"/>
    </source>
</evidence>
<organism evidence="1 2">
    <name type="scientific">Burkholderia lata (strain ATCC 17760 / DSM 23089 / LMG 22485 / NCIMB 9086 / R18194 / 383)</name>
    <dbReference type="NCBI Taxonomy" id="482957"/>
    <lineage>
        <taxon>Bacteria</taxon>
        <taxon>Pseudomonadati</taxon>
        <taxon>Pseudomonadota</taxon>
        <taxon>Betaproteobacteria</taxon>
        <taxon>Burkholderiales</taxon>
        <taxon>Burkholderiaceae</taxon>
        <taxon>Burkholderia</taxon>
        <taxon>Burkholderia cepacia complex</taxon>
    </lineage>
</organism>
<gene>
    <name evidence="1" type="ORF">BLA39750_01119</name>
</gene>
<protein>
    <submittedName>
        <fullName evidence="1">Uncharacterized protein</fullName>
    </submittedName>
</protein>
<dbReference type="AlphaFoldDB" id="A0A6P2UXA4"/>
<accession>A0A6P2UXA4</accession>
<proteinExistence type="predicted"/>
<sequence>MNLPLPAELDVRKSVVEYWVSEDPIEGFSHRVRTSFPIGNYYNFAPEFNAERREREAESRDDAQRKWREKYNHSMPEDVEVQAAESSFAPCFPYDGPTQLSSDEAASLAELTDSGDFTLDMLWLIVEGLGWRPGVPVSEDDEGWIAIWAEDYECASYLEIVRHVLGMPGSPMLEDHSWVPPAVARMTSYRQLIGAAE</sequence>
<dbReference type="Proteomes" id="UP000494110">
    <property type="component" value="Unassembled WGS sequence"/>
</dbReference>
<dbReference type="EMBL" id="CABVQN010000004">
    <property type="protein sequence ID" value="VWC79932.1"/>
    <property type="molecule type" value="Genomic_DNA"/>
</dbReference>